<proteinExistence type="predicted"/>
<dbReference type="EMBL" id="AP014715">
    <property type="protein sequence ID" value="BAQ23088.1"/>
    <property type="molecule type" value="Genomic_DNA"/>
</dbReference>
<organism evidence="1 2">
    <name type="scientific">Edwardsiella phage PEi26</name>
    <dbReference type="NCBI Taxonomy" id="1608311"/>
    <lineage>
        <taxon>Viruses</taxon>
        <taxon>Duplodnaviria</taxon>
        <taxon>Heunggongvirae</taxon>
        <taxon>Uroviricota</taxon>
        <taxon>Caudoviricetes</taxon>
        <taxon>Pantevenvirales</taxon>
        <taxon>Straboviridae</taxon>
        <taxon>Tevenvirinae</taxon>
        <taxon>Kanagawavirus</taxon>
        <taxon>Kanagawavirus pei20</taxon>
    </lineage>
</organism>
<sequence length="76" mass="9077">MIYHPNGDEECYKITRKRFEEIFNIKYKKSDYNIRFEDAHCGIDPYDEDVNGCIVPLVRGSAEEYIHTHNVYCQEI</sequence>
<name>A0A0B6VPB7_9CAUD</name>
<evidence type="ECO:0000313" key="2">
    <source>
        <dbReference type="Proteomes" id="UP000225144"/>
    </source>
</evidence>
<evidence type="ECO:0000313" key="1">
    <source>
        <dbReference type="EMBL" id="BAQ23088.1"/>
    </source>
</evidence>
<reference evidence="1 2" key="1">
    <citation type="submission" date="2015-02" db="EMBL/GenBank/DDBJ databases">
        <title>Complete genome sequences of Edwardsiella bacteriophages, PEi20 and PEi26.</title>
        <authorList>
            <person name="Yasuike M."/>
            <person name="Nishiki I."/>
            <person name="Iwasaki Y."/>
            <person name="Nakamura Y."/>
            <person name="Fujiwara A."/>
            <person name="Hassan E.S."/>
            <person name="Mahmoud M.M."/>
            <person name="Kawato Y."/>
            <person name="Nagai S."/>
            <person name="Kobayashi T."/>
            <person name="Ototake M."/>
            <person name="Nakai T."/>
        </authorList>
    </citation>
    <scope>NUCLEOTIDE SEQUENCE [LARGE SCALE GENOMIC DNA]</scope>
</reference>
<accession>A0A0B6VPB7</accession>
<dbReference type="Proteomes" id="UP000225144">
    <property type="component" value="Genome"/>
</dbReference>
<protein>
    <submittedName>
        <fullName evidence="1">Uncharacterized protein</fullName>
    </submittedName>
</protein>